<name>A0ABQ7H2X7_DUNSA</name>
<organism evidence="2 3">
    <name type="scientific">Dunaliella salina</name>
    <name type="common">Green alga</name>
    <name type="synonym">Protococcus salinus</name>
    <dbReference type="NCBI Taxonomy" id="3046"/>
    <lineage>
        <taxon>Eukaryota</taxon>
        <taxon>Viridiplantae</taxon>
        <taxon>Chlorophyta</taxon>
        <taxon>core chlorophytes</taxon>
        <taxon>Chlorophyceae</taxon>
        <taxon>CS clade</taxon>
        <taxon>Chlamydomonadales</taxon>
        <taxon>Dunaliellaceae</taxon>
        <taxon>Dunaliella</taxon>
    </lineage>
</organism>
<gene>
    <name evidence="2" type="ORF">DUNSADRAFT_13857</name>
</gene>
<dbReference type="EMBL" id="MU069491">
    <property type="protein sequence ID" value="KAF5841212.1"/>
    <property type="molecule type" value="Genomic_DNA"/>
</dbReference>
<evidence type="ECO:0000313" key="2">
    <source>
        <dbReference type="EMBL" id="KAF5841212.1"/>
    </source>
</evidence>
<feature type="compositionally biased region" description="Polar residues" evidence="1">
    <location>
        <begin position="287"/>
        <end position="300"/>
    </location>
</feature>
<dbReference type="EMBL" id="MU069491">
    <property type="protein sequence ID" value="KAF5841213.1"/>
    <property type="molecule type" value="Genomic_DNA"/>
</dbReference>
<feature type="compositionally biased region" description="Basic and acidic residues" evidence="1">
    <location>
        <begin position="336"/>
        <end position="345"/>
    </location>
</feature>
<reference evidence="2" key="1">
    <citation type="submission" date="2017-08" db="EMBL/GenBank/DDBJ databases">
        <authorList>
            <person name="Polle J.E."/>
            <person name="Barry K."/>
            <person name="Cushman J."/>
            <person name="Schmutz J."/>
            <person name="Tran D."/>
            <person name="Hathwaick L.T."/>
            <person name="Yim W.C."/>
            <person name="Jenkins J."/>
            <person name="Mckie-Krisberg Z.M."/>
            <person name="Prochnik S."/>
            <person name="Lindquist E."/>
            <person name="Dockter R.B."/>
            <person name="Adam C."/>
            <person name="Molina H."/>
            <person name="Bunkerborg J."/>
            <person name="Jin E."/>
            <person name="Buchheim M."/>
            <person name="Magnuson J."/>
        </authorList>
    </citation>
    <scope>NUCLEOTIDE SEQUENCE</scope>
    <source>
        <strain evidence="2">CCAP 19/18</strain>
    </source>
</reference>
<protein>
    <recommendedName>
        <fullName evidence="4">MYND-type domain-containing protein</fullName>
    </recommendedName>
</protein>
<dbReference type="SUPFAM" id="SSF144232">
    <property type="entry name" value="HIT/MYND zinc finger-like"/>
    <property type="match status" value="1"/>
</dbReference>
<proteinExistence type="predicted"/>
<evidence type="ECO:0000313" key="3">
    <source>
        <dbReference type="Proteomes" id="UP000815325"/>
    </source>
</evidence>
<dbReference type="Proteomes" id="UP000815325">
    <property type="component" value="Unassembled WGS sequence"/>
</dbReference>
<keyword evidence="3" id="KW-1185">Reference proteome</keyword>
<reference evidence="2" key="2">
    <citation type="submission" date="2020-06" db="EMBL/GenBank/DDBJ databases">
        <authorList>
            <consortium name="DOE Joint Genome Institute"/>
            <person name="Calhoun S."/>
            <person name="Polle J.E."/>
            <person name="Mckie-Krisberg Z."/>
            <person name="Prochnik S."/>
            <person name="Neofotis P."/>
            <person name="Yim W.C."/>
            <person name="Hathwaik L.T."/>
            <person name="Jenkins J."/>
            <person name="Molina H."/>
            <person name="Bunkenborg J."/>
            <person name="Grigoriev I.V."/>
            <person name="Barry K."/>
            <person name="Schmutz J."/>
            <person name="Jin E."/>
            <person name="Cushman J.C."/>
            <person name="Magnuson J.K."/>
        </authorList>
    </citation>
    <scope>NUCLEOTIDE SEQUENCE</scope>
    <source>
        <strain evidence="2">CCAP 19/18</strain>
    </source>
</reference>
<comment type="caution">
    <text evidence="2">The sequence shown here is derived from an EMBL/GenBank/DDBJ whole genome shotgun (WGS) entry which is preliminary data.</text>
</comment>
<accession>A0ABQ7H2X7</accession>
<evidence type="ECO:0008006" key="4">
    <source>
        <dbReference type="Google" id="ProtNLM"/>
    </source>
</evidence>
<evidence type="ECO:0000256" key="1">
    <source>
        <dbReference type="SAM" id="MobiDB-lite"/>
    </source>
</evidence>
<sequence length="481" mass="49727">METYTLLPPAFTTSAGTPGGSAVVAGGHGEDIKDTSPAATVGVAPGGITSIRTATAIATEKVLEESSQASLLHQHTRALLIACKSSGVQEAQLLEPLAHAPHLLAPALQLRTMPTCLSTMTPEAVAITRTAGMEIAAAAVVQGTASMGACTSESPPPFLQGQSTPSTAAPAIGKRTAHPNSLADATGPAVTKPSPMAGPLTPGKAPTTPGSTTQPSARPLTPTKAPTGTGPIGATLAKDPAQHPPPTKPLSLAPLNVPSDPMQPSPASTPNPAHDTLNHYGHRTGAAASSLSTQDAQGGSLSPAAVGRKPPPRLELPPGSPLAPPSPSPGLNSWGKPDRSPHAQERQQQLGLALQPWECNASVLCVGEPATKLWLQADNLERQVKQAQLVLNGLLEASEVLSTLPTPQMPSIVSKEYRPFLLGCCNMECSSHVLGRTEKEVHLHRCKGCGWVSYCSLECKEADLGRHQGFCEWQNCLQSLK</sequence>
<feature type="region of interest" description="Disordered" evidence="1">
    <location>
        <begin position="147"/>
        <end position="349"/>
    </location>
</feature>
<feature type="compositionally biased region" description="Pro residues" evidence="1">
    <location>
        <begin position="313"/>
        <end position="328"/>
    </location>
</feature>